<dbReference type="AlphaFoldDB" id="A0A3M7RDF9"/>
<dbReference type="Proteomes" id="UP000276133">
    <property type="component" value="Unassembled WGS sequence"/>
</dbReference>
<gene>
    <name evidence="1" type="ORF">BpHYR1_019416</name>
</gene>
<keyword evidence="2" id="KW-1185">Reference proteome</keyword>
<accession>A0A3M7RDF9</accession>
<dbReference type="EMBL" id="REGN01003650">
    <property type="protein sequence ID" value="RNA21501.1"/>
    <property type="molecule type" value="Genomic_DNA"/>
</dbReference>
<protein>
    <submittedName>
        <fullName evidence="1">Uncharacterized protein</fullName>
    </submittedName>
</protein>
<organism evidence="1 2">
    <name type="scientific">Brachionus plicatilis</name>
    <name type="common">Marine rotifer</name>
    <name type="synonym">Brachionus muelleri</name>
    <dbReference type="NCBI Taxonomy" id="10195"/>
    <lineage>
        <taxon>Eukaryota</taxon>
        <taxon>Metazoa</taxon>
        <taxon>Spiralia</taxon>
        <taxon>Gnathifera</taxon>
        <taxon>Rotifera</taxon>
        <taxon>Eurotatoria</taxon>
        <taxon>Monogononta</taxon>
        <taxon>Pseudotrocha</taxon>
        <taxon>Ploima</taxon>
        <taxon>Brachionidae</taxon>
        <taxon>Brachionus</taxon>
    </lineage>
</organism>
<proteinExistence type="predicted"/>
<comment type="caution">
    <text evidence="1">The sequence shown here is derived from an EMBL/GenBank/DDBJ whole genome shotgun (WGS) entry which is preliminary data.</text>
</comment>
<name>A0A3M7RDF9_BRAPC</name>
<evidence type="ECO:0000313" key="2">
    <source>
        <dbReference type="Proteomes" id="UP000276133"/>
    </source>
</evidence>
<evidence type="ECO:0000313" key="1">
    <source>
        <dbReference type="EMBL" id="RNA21501.1"/>
    </source>
</evidence>
<sequence>MNFCPIERIWLQDDFFEVKQSNIDNFLINTIIKIVISEFCQAGSLLKAIEKKSKKNKIQKDYQKSKIGN</sequence>
<reference evidence="1 2" key="1">
    <citation type="journal article" date="2018" name="Sci. Rep.">
        <title>Genomic signatures of local adaptation to the degree of environmental predictability in rotifers.</title>
        <authorList>
            <person name="Franch-Gras L."/>
            <person name="Hahn C."/>
            <person name="Garcia-Roger E.M."/>
            <person name="Carmona M.J."/>
            <person name="Serra M."/>
            <person name="Gomez A."/>
        </authorList>
    </citation>
    <scope>NUCLEOTIDE SEQUENCE [LARGE SCALE GENOMIC DNA]</scope>
    <source>
        <strain evidence="1">HYR1</strain>
    </source>
</reference>